<comment type="subcellular location">
    <subcellularLocation>
        <location evidence="3">Nucleus</location>
    </subcellularLocation>
</comment>
<dbReference type="InterPro" id="IPR022649">
    <property type="entry name" value="Pr_cel_nuc_antig_C"/>
</dbReference>
<dbReference type="InterPro" id="IPR022659">
    <property type="entry name" value="Pr_cel_nuc_antig_CS"/>
</dbReference>
<dbReference type="GO" id="GO:0006298">
    <property type="term" value="P:mismatch repair"/>
    <property type="evidence" value="ECO:0007669"/>
    <property type="project" value="TreeGrafter"/>
</dbReference>
<evidence type="ECO:0000313" key="8">
    <source>
        <dbReference type="Proteomes" id="UP000013827"/>
    </source>
</evidence>
<dbReference type="KEGG" id="ehx:EMIHUDRAFT_456826"/>
<dbReference type="GO" id="GO:0003677">
    <property type="term" value="F:DNA binding"/>
    <property type="evidence" value="ECO:0007669"/>
    <property type="project" value="UniProtKB-KW"/>
</dbReference>
<keyword evidence="2 4" id="KW-0238">DNA-binding</keyword>
<dbReference type="Pfam" id="PF00705">
    <property type="entry name" value="PCNA_N"/>
    <property type="match status" value="1"/>
</dbReference>
<dbReference type="eggNOG" id="KOG1636">
    <property type="taxonomic scope" value="Eukaryota"/>
</dbReference>
<dbReference type="PRINTS" id="PR00339">
    <property type="entry name" value="PCNACYCLIN"/>
</dbReference>
<dbReference type="SMR" id="A0A0D3K064"/>
<name>A0A0D3K064_EMIH1</name>
<evidence type="ECO:0000256" key="3">
    <source>
        <dbReference type="RuleBase" id="RU000641"/>
    </source>
</evidence>
<dbReference type="Pfam" id="PF02747">
    <property type="entry name" value="PCNA_C"/>
    <property type="match status" value="1"/>
</dbReference>
<dbReference type="GO" id="GO:0043626">
    <property type="term" value="C:PCNA complex"/>
    <property type="evidence" value="ECO:0007669"/>
    <property type="project" value="TreeGrafter"/>
</dbReference>
<evidence type="ECO:0000259" key="6">
    <source>
        <dbReference type="Pfam" id="PF02747"/>
    </source>
</evidence>
<dbReference type="SUPFAM" id="SSF52058">
    <property type="entry name" value="L domain-like"/>
    <property type="match status" value="1"/>
</dbReference>
<comment type="function">
    <text evidence="3">This protein is an auxiliary protein of DNA polymerase delta and is involved in the control of eukaryotic DNA replication by increasing the polymerase's processivity during elongation of the leading strand.</text>
</comment>
<dbReference type="GO" id="GO:0019985">
    <property type="term" value="P:translesion synthesis"/>
    <property type="evidence" value="ECO:0007669"/>
    <property type="project" value="TreeGrafter"/>
</dbReference>
<feature type="domain" description="Proliferating cell nuclear antigen PCNA C-terminal" evidence="6">
    <location>
        <begin position="127"/>
        <end position="226"/>
    </location>
</feature>
<dbReference type="NCBIfam" id="TIGR00590">
    <property type="entry name" value="pcna"/>
    <property type="match status" value="1"/>
</dbReference>
<dbReference type="InterPro" id="IPR022648">
    <property type="entry name" value="Pr_cel_nuc_antig_N"/>
</dbReference>
<dbReference type="STRING" id="2903.R1F7D1"/>
<keyword evidence="3" id="KW-0539">Nucleus</keyword>
<dbReference type="PANTHER" id="PTHR11352">
    <property type="entry name" value="PROLIFERATING CELL NUCLEAR ANTIGEN"/>
    <property type="match status" value="1"/>
</dbReference>
<evidence type="ECO:0000256" key="2">
    <source>
        <dbReference type="ARBA" id="ARBA00023125"/>
    </source>
</evidence>
<comment type="similarity">
    <text evidence="1 4">Belongs to the PCNA family.</text>
</comment>
<feature type="domain" description="Proliferating cell nuclear antigen PCNA N-terminal" evidence="5">
    <location>
        <begin position="1"/>
        <end position="124"/>
    </location>
</feature>
<dbReference type="PaxDb" id="2903-EOD29149"/>
<dbReference type="InterPro" id="IPR000730">
    <property type="entry name" value="Pr_cel_nuc_antig"/>
</dbReference>
<dbReference type="OMA" id="GEFACIC"/>
<evidence type="ECO:0000256" key="1">
    <source>
        <dbReference type="ARBA" id="ARBA00010462"/>
    </source>
</evidence>
<dbReference type="AlphaFoldDB" id="A0A0D3K064"/>
<dbReference type="Gene3D" id="3.10.150.10">
    <property type="entry name" value="DNA Polymerase III, subunit A, domain 2"/>
    <property type="match status" value="2"/>
</dbReference>
<dbReference type="PANTHER" id="PTHR11352:SF0">
    <property type="entry name" value="PROLIFERATING CELL NUCLEAR ANTIGEN"/>
    <property type="match status" value="1"/>
</dbReference>
<sequence length="350" mass="38331">MFEARMTEGGMLKKITEAMKDLVTEANFDCSTTGVSVQAMDSSHVSLVALLLRSEGFDHYRCDSSTSLGINLGSMGKVLKCCNNDDVVTLKSDDSADAMTFMFENKNADRISDFELKLMDIDSEHLGIPDTDYKCTVQMPSAEFQRICRDLAILGDTVTISVTKEGVKFSVSGEMGSGNMTIKPNESVDTEDKDRVAVEMDEPVSLNFALRYLNFFTKLTHVTTNLYVTNVASLTSISFPSLQFVAGFRFQNQDALTELDLSSLGLVGNGMANNEMGPEFDDLPVLQPSGLKLSTNWIIVRNYLGFRSVPNIDCTNNAGLNAINACCPALQLKIEGWSAPAFSKALYLIL</sequence>
<dbReference type="CDD" id="cd00577">
    <property type="entry name" value="PCNA"/>
    <property type="match status" value="1"/>
</dbReference>
<dbReference type="InterPro" id="IPR046938">
    <property type="entry name" value="DNA_clamp_sf"/>
</dbReference>
<dbReference type="FunFam" id="3.10.150.10:FF:000008">
    <property type="entry name" value="Proliferating cell nuclear antigen"/>
    <property type="match status" value="1"/>
</dbReference>
<dbReference type="RefSeq" id="XP_005781578.1">
    <property type="nucleotide sequence ID" value="XM_005781521.1"/>
</dbReference>
<dbReference type="GO" id="GO:0006272">
    <property type="term" value="P:leading strand elongation"/>
    <property type="evidence" value="ECO:0007669"/>
    <property type="project" value="TreeGrafter"/>
</dbReference>
<dbReference type="GO" id="GO:0006275">
    <property type="term" value="P:regulation of DNA replication"/>
    <property type="evidence" value="ECO:0007669"/>
    <property type="project" value="InterPro"/>
</dbReference>
<dbReference type="PROSITE" id="PS01251">
    <property type="entry name" value="PCNA_1"/>
    <property type="match status" value="1"/>
</dbReference>
<keyword evidence="8" id="KW-1185">Reference proteome</keyword>
<reference evidence="8" key="1">
    <citation type="journal article" date="2013" name="Nature">
        <title>Pan genome of the phytoplankton Emiliania underpins its global distribution.</title>
        <authorList>
            <person name="Read B.A."/>
            <person name="Kegel J."/>
            <person name="Klute M.J."/>
            <person name="Kuo A."/>
            <person name="Lefebvre S.C."/>
            <person name="Maumus F."/>
            <person name="Mayer C."/>
            <person name="Miller J."/>
            <person name="Monier A."/>
            <person name="Salamov A."/>
            <person name="Young J."/>
            <person name="Aguilar M."/>
            <person name="Claverie J.M."/>
            <person name="Frickenhaus S."/>
            <person name="Gonzalez K."/>
            <person name="Herman E.K."/>
            <person name="Lin Y.C."/>
            <person name="Napier J."/>
            <person name="Ogata H."/>
            <person name="Sarno A.F."/>
            <person name="Shmutz J."/>
            <person name="Schroeder D."/>
            <person name="de Vargas C."/>
            <person name="Verret F."/>
            <person name="von Dassow P."/>
            <person name="Valentin K."/>
            <person name="Van de Peer Y."/>
            <person name="Wheeler G."/>
            <person name="Dacks J.B."/>
            <person name="Delwiche C.F."/>
            <person name="Dyhrman S.T."/>
            <person name="Glockner G."/>
            <person name="John U."/>
            <person name="Richards T."/>
            <person name="Worden A.Z."/>
            <person name="Zhang X."/>
            <person name="Grigoriev I.V."/>
            <person name="Allen A.E."/>
            <person name="Bidle K."/>
            <person name="Borodovsky M."/>
            <person name="Bowler C."/>
            <person name="Brownlee C."/>
            <person name="Cock J.M."/>
            <person name="Elias M."/>
            <person name="Gladyshev V.N."/>
            <person name="Groth M."/>
            <person name="Guda C."/>
            <person name="Hadaegh A."/>
            <person name="Iglesias-Rodriguez M.D."/>
            <person name="Jenkins J."/>
            <person name="Jones B.M."/>
            <person name="Lawson T."/>
            <person name="Leese F."/>
            <person name="Lindquist E."/>
            <person name="Lobanov A."/>
            <person name="Lomsadze A."/>
            <person name="Malik S.B."/>
            <person name="Marsh M.E."/>
            <person name="Mackinder L."/>
            <person name="Mock T."/>
            <person name="Mueller-Roeber B."/>
            <person name="Pagarete A."/>
            <person name="Parker M."/>
            <person name="Probert I."/>
            <person name="Quesneville H."/>
            <person name="Raines C."/>
            <person name="Rensing S.A."/>
            <person name="Riano-Pachon D.M."/>
            <person name="Richier S."/>
            <person name="Rokitta S."/>
            <person name="Shiraiwa Y."/>
            <person name="Soanes D.M."/>
            <person name="van der Giezen M."/>
            <person name="Wahlund T.M."/>
            <person name="Williams B."/>
            <person name="Wilson W."/>
            <person name="Wolfe G."/>
            <person name="Wurch L.L."/>
        </authorList>
    </citation>
    <scope>NUCLEOTIDE SEQUENCE</scope>
</reference>
<accession>A0A0D3K064</accession>
<evidence type="ECO:0000259" key="5">
    <source>
        <dbReference type="Pfam" id="PF00705"/>
    </source>
</evidence>
<proteinExistence type="inferred from homology"/>
<dbReference type="EnsemblProtists" id="EOD29149">
    <property type="protein sequence ID" value="EOD29149"/>
    <property type="gene ID" value="EMIHUDRAFT_456826"/>
</dbReference>
<evidence type="ECO:0000313" key="7">
    <source>
        <dbReference type="EnsemblProtists" id="EOD29149"/>
    </source>
</evidence>
<dbReference type="GO" id="GO:0030337">
    <property type="term" value="F:DNA polymerase processivity factor activity"/>
    <property type="evidence" value="ECO:0007669"/>
    <property type="project" value="InterPro"/>
</dbReference>
<dbReference type="GeneID" id="17274695"/>
<dbReference type="HOGENOM" id="CLU_793298_0_0_1"/>
<protein>
    <recommendedName>
        <fullName evidence="3">DNA sliding clamp PCNA</fullName>
    </recommendedName>
</protein>
<dbReference type="SUPFAM" id="SSF55979">
    <property type="entry name" value="DNA clamp"/>
    <property type="match status" value="2"/>
</dbReference>
<keyword evidence="4" id="KW-0235">DNA replication</keyword>
<dbReference type="Proteomes" id="UP000013827">
    <property type="component" value="Unassembled WGS sequence"/>
</dbReference>
<reference evidence="7" key="2">
    <citation type="submission" date="2024-10" db="UniProtKB">
        <authorList>
            <consortium name="EnsemblProtists"/>
        </authorList>
    </citation>
    <scope>IDENTIFICATION</scope>
</reference>
<organism evidence="7 8">
    <name type="scientific">Emiliania huxleyi (strain CCMP1516)</name>
    <dbReference type="NCBI Taxonomy" id="280463"/>
    <lineage>
        <taxon>Eukaryota</taxon>
        <taxon>Haptista</taxon>
        <taxon>Haptophyta</taxon>
        <taxon>Prymnesiophyceae</taxon>
        <taxon>Isochrysidales</taxon>
        <taxon>Noelaerhabdaceae</taxon>
        <taxon>Emiliania</taxon>
    </lineage>
</organism>
<evidence type="ECO:0000256" key="4">
    <source>
        <dbReference type="RuleBase" id="RU003671"/>
    </source>
</evidence>